<dbReference type="PANTHER" id="PTHR13109:SF7">
    <property type="entry name" value="NEUROCHONDRIN"/>
    <property type="match status" value="1"/>
</dbReference>
<evidence type="ECO:0000313" key="3">
    <source>
        <dbReference type="RefSeq" id="XP_015885796.1"/>
    </source>
</evidence>
<name>A0A6P4ACC7_ZIZJJ</name>
<dbReference type="RefSeq" id="XP_015885796.3">
    <property type="nucleotide sequence ID" value="XM_016030310.4"/>
</dbReference>
<protein>
    <submittedName>
        <fullName evidence="2 3">neurochondrin isoform X2</fullName>
    </submittedName>
</protein>
<reference evidence="2 3" key="1">
    <citation type="submission" date="2022-04" db="UniProtKB">
        <authorList>
            <consortium name="RefSeq"/>
        </authorList>
    </citation>
    <scope>IDENTIFICATION</scope>
    <source>
        <tissue evidence="2 3">In vitro plantlets</tissue>
    </source>
</reference>
<dbReference type="SMR" id="A0A6P4ACC7"/>
<dbReference type="InterPro" id="IPR008709">
    <property type="entry name" value="Neurochondrin"/>
</dbReference>
<dbReference type="Proteomes" id="UP001652623">
    <property type="component" value="Chromosome 5"/>
</dbReference>
<organism evidence="3">
    <name type="scientific">Ziziphus jujuba</name>
    <name type="common">Chinese jujube</name>
    <name type="synonym">Ziziphus sativa</name>
    <dbReference type="NCBI Taxonomy" id="326968"/>
    <lineage>
        <taxon>Eukaryota</taxon>
        <taxon>Viridiplantae</taxon>
        <taxon>Streptophyta</taxon>
        <taxon>Embryophyta</taxon>
        <taxon>Tracheophyta</taxon>
        <taxon>Spermatophyta</taxon>
        <taxon>Magnoliopsida</taxon>
        <taxon>eudicotyledons</taxon>
        <taxon>Gunneridae</taxon>
        <taxon>Pentapetalae</taxon>
        <taxon>rosids</taxon>
        <taxon>fabids</taxon>
        <taxon>Rosales</taxon>
        <taxon>Rhamnaceae</taxon>
        <taxon>Paliureae</taxon>
        <taxon>Ziziphus</taxon>
    </lineage>
</organism>
<sequence>MESQQQESPSPTLEDCLKLLKGERDEQRLAGLLLVTKFCKSDDLASLRRVYDAVGVRFLDRLLRTGMGKGTISGVTGENCDAYLQLSVTVLAAFCRVPEIAASEDMVLKIPLVLEIITKQSGSSVHEECFEFLYLVSSASEDGVMTLYKSGGMEVLASPISTYVEGSHLAKLAMKLVDLLLTKLSLETICNDYLSEFSLIVVQIARQFAVLHDAVKFEALRLLSDIFSTKNSAQLYEALRVLPDVSWSNCMRDGIVAILQNRVAPAEKLRALILAESMVSILGERWLIGQINLPNMKEPIPVDRCLLLVLEQSRIEVAVLLNELAYLKFEASKQSSSLDETILLKQRNVAISFSLVEKIVKLISEFGESEENIIDDDTFVKVINGLNETIGVVLDYLQDAKEHGQRKGDDLLASVRVIGSYLAETPLACKEKVSGLLDYMLFIEGVDEPSPFYSTCFLLPMLCQMTMEVEGCKVLVSCGGHKAVCDCLIKLIGQQSCMAEDDGSIFLACDTILNVLLKKEQVQFTLDESTLVNLLKALACWTEGTDDPTVVMMASSICTLVFDFTSEQALLNHPNIDQSSLSSLSRLIARSLSSSRQDILKDAKANSDLLEIVTAGYSRWASRFPHVREAVER</sequence>
<dbReference type="RefSeq" id="XP_015885795.3">
    <property type="nucleotide sequence ID" value="XM_016030309.4"/>
</dbReference>
<evidence type="ECO:0000313" key="2">
    <source>
        <dbReference type="RefSeq" id="XP_015885795.1"/>
    </source>
</evidence>
<dbReference type="PANTHER" id="PTHR13109">
    <property type="entry name" value="NEUROCHONDRIN"/>
    <property type="match status" value="1"/>
</dbReference>
<dbReference type="Pfam" id="PF05536">
    <property type="entry name" value="Neurochondrin"/>
    <property type="match status" value="1"/>
</dbReference>
<gene>
    <name evidence="2 3" type="primary">LOC107421136</name>
</gene>
<dbReference type="GeneID" id="107421136"/>
<dbReference type="AlphaFoldDB" id="A0A6P4ACC7"/>
<proteinExistence type="predicted"/>
<dbReference type="RefSeq" id="XP_015885795.1">
    <property type="nucleotide sequence ID" value="XM_016030309.2"/>
</dbReference>
<accession>A0A6P4ACC7</accession>
<dbReference type="KEGG" id="zju:107421136"/>
<dbReference type="RefSeq" id="XP_015885796.1">
    <property type="nucleotide sequence ID" value="XM_016030310.2"/>
</dbReference>
<keyword evidence="1" id="KW-1185">Reference proteome</keyword>
<evidence type="ECO:0000313" key="1">
    <source>
        <dbReference type="Proteomes" id="UP001652623"/>
    </source>
</evidence>